<evidence type="ECO:0000256" key="5">
    <source>
        <dbReference type="ARBA" id="ARBA00023157"/>
    </source>
</evidence>
<evidence type="ECO:0000313" key="8">
    <source>
        <dbReference type="Proteomes" id="UP001652625"/>
    </source>
</evidence>
<evidence type="ECO:0000256" key="4">
    <source>
        <dbReference type="ARBA" id="ARBA00022737"/>
    </source>
</evidence>
<dbReference type="CDD" id="cd00063">
    <property type="entry name" value="FN3"/>
    <property type="match status" value="10"/>
</dbReference>
<keyword evidence="3" id="KW-0732">Signal</keyword>
<dbReference type="RefSeq" id="XP_065669656.1">
    <property type="nucleotide sequence ID" value="XM_065813584.1"/>
</dbReference>
<dbReference type="SUPFAM" id="SSF82895">
    <property type="entry name" value="TSP-1 type 1 repeat"/>
    <property type="match status" value="4"/>
</dbReference>
<dbReference type="InterPro" id="IPR013783">
    <property type="entry name" value="Ig-like_fold"/>
</dbReference>
<keyword evidence="4" id="KW-0677">Repeat</keyword>
<dbReference type="PROSITE" id="PS50853">
    <property type="entry name" value="FN3"/>
    <property type="match status" value="8"/>
</dbReference>
<evidence type="ECO:0000259" key="7">
    <source>
        <dbReference type="PROSITE" id="PS50853"/>
    </source>
</evidence>
<feature type="domain" description="Fibronectin type-III" evidence="7">
    <location>
        <begin position="1803"/>
        <end position="1903"/>
    </location>
</feature>
<keyword evidence="2" id="KW-0964">Secreted</keyword>
<keyword evidence="8" id="KW-1185">Reference proteome</keyword>
<comment type="subcellular location">
    <subcellularLocation>
        <location evidence="1">Secreted</location>
    </subcellularLocation>
</comment>
<dbReference type="InterPro" id="IPR036383">
    <property type="entry name" value="TSP1_rpt_sf"/>
</dbReference>
<dbReference type="GeneID" id="105845853"/>
<feature type="domain" description="Fibronectin type-III" evidence="7">
    <location>
        <begin position="1362"/>
        <end position="1466"/>
    </location>
</feature>
<keyword evidence="6" id="KW-1133">Transmembrane helix</keyword>
<dbReference type="Gene3D" id="2.60.40.10">
    <property type="entry name" value="Immunoglobulins"/>
    <property type="match status" value="10"/>
</dbReference>
<feature type="domain" description="Fibronectin type-III" evidence="7">
    <location>
        <begin position="1705"/>
        <end position="1799"/>
    </location>
</feature>
<dbReference type="SUPFAM" id="SSF81324">
    <property type="entry name" value="Voltage-gated potassium channels"/>
    <property type="match status" value="1"/>
</dbReference>
<feature type="transmembrane region" description="Helical" evidence="6">
    <location>
        <begin position="3240"/>
        <end position="3258"/>
    </location>
</feature>
<dbReference type="PROSITE" id="PS50092">
    <property type="entry name" value="TSP1"/>
    <property type="match status" value="4"/>
</dbReference>
<dbReference type="Gene3D" id="1.10.287.70">
    <property type="match status" value="1"/>
</dbReference>
<dbReference type="SMART" id="SM00209">
    <property type="entry name" value="TSP1"/>
    <property type="match status" value="4"/>
</dbReference>
<dbReference type="InterPro" id="IPR052065">
    <property type="entry name" value="Compl_asym_regulator"/>
</dbReference>
<evidence type="ECO:0000256" key="2">
    <source>
        <dbReference type="ARBA" id="ARBA00022525"/>
    </source>
</evidence>
<evidence type="ECO:0000256" key="3">
    <source>
        <dbReference type="ARBA" id="ARBA00022729"/>
    </source>
</evidence>
<dbReference type="Pfam" id="PF07885">
    <property type="entry name" value="Ion_trans_2"/>
    <property type="match status" value="1"/>
</dbReference>
<name>A0ABM4D5T4_HYDVU</name>
<dbReference type="InterPro" id="IPR013099">
    <property type="entry name" value="K_chnl_dom"/>
</dbReference>
<accession>A0ABM4D5T4</accession>
<keyword evidence="6" id="KW-0812">Transmembrane</keyword>
<keyword evidence="5" id="KW-1015">Disulfide bond</keyword>
<proteinExistence type="predicted"/>
<sequence>MTSSNKCERKDGLLRTENSLLIEIFRLAFAVLFKCFYTKNIQVVKYSSSTPCKINHAKIYSLLLFTTIQAQKLYYVPSTSNDYQITEAFYYNDNTSITLKDIRNMMNITSTSYLSLNSIDTELDGSPVAFFSVKINGIKLVHQFIVNSGTYNEFNSIGGIWLSFRLNSDRDFVVYTEFNQTKIFNGSYASSQWFSYDLLNPFMASEIQVFAFSENPMAYFTMDFRFIEPIQYFFENPIIGLYQFLASDFLSIKLDKSSFISGMEFDKIDCLLKFCIYYSANNQFVPYKDNSLFSITIFTVSQRIILRPFRTSEINLSCLNWFLNVQQNISITLIGDDYLSADFIWLSANFIQNNTNYYIYKSIRGSQKLFGSTQFLQNNINRFHTSLMSDQFGADCITQPHLCVSGFTIQLDVAVPFSSNFNWKVFIVSDYNVTYTNLSETILVFKEFFLPSTANLIELSLNMYGLQNTLGSSAIYSANIYVFSVFPYDATTALQCLDYYNQLSNNAFFVNNFVSMTLNDLYNGQSLNLTNIINTLRKNYGVLNGLCLMVQTAIDIPQNVLKALPYAIKLWCTYANTVVGDVRSLNTQNVNEISLQINTINKSYTYSVEVSFDQNYYMTGIKLWSQSPIDVDLLIQANYSDTQANYYVTVAQIFLNGGESQYVPFVDVIKAKCFRILLTSGIVIKYNFYGTENTYWTSPIISAGLGGYQTATHGNGFQIHLTDNNITATVVTIYGKYKVSMTNPSSAPYTLTLVWSVVNDTLYLYYNDILKDTGGISAETNFSNFMFNEYLLVFADYYNLKSDIRASLSKISIWYIPLSEEEVSQIVYKAPLAEYSYSNIVSPDFFYGSDCNCINGECPCETLDMTATVEYASSMITYFEVFEDDYLEDDQFYDSIVETNNNCTYIFFDDIVLDFNSIFLLEVYLNVNLLFSNVHDTISIQVFNSSNIEFFELSNWDISKEDNSINITSPVLTELLRVFSDTATPLTVVFKINILNIQPKCFLRIKYNIPQPGGFIHAKAMQSSIEDMFTKVNFNIIGKCVSFEFKFGGLGFSNLAIFGNINNIKTRLAYYYRQEAQDKWKKVDLDLSSQKFQTIEFVALKNRLQTGYVAFSSFKFFKNCPTGETNLADNGSIFTVDKNYSLLYPVIMVTESYNLYTTLKSTYINQSMTSIITNFFDSYDFIWFTQLMTFNFWHITDFTIMFWFKYASSLQIFNMKFYSQYVISINTSINQQSLIFSTYGIEVPFYVSPSRWHYVVIQYNKRDLCILFQVDFQTVEKCGIFIPSGYLVNIELQWSLACFQFYDKVLFSSMINAVQFCPLKQWDLACTPRNSTCEWCNPFYGRWENFTWYYIISNDMNECFQVPDAPSYISTYTWNRTTIRVNWNSIPLENSRGIITSYKICRRQLYANGTIGLCYCFEQLKIYMLEFSLTNLQAVSIHNISVAACNQAGCGISNYVIAKLLPFAPEKSPENFTAVFNNSSVYFTWNSLDNTTDVWSNYEIPGFYQLRYGYVTSTTFQNIDFTTINIADNRFVLENANSCYFYIASINAFSVDAGPENYLCIQDYQSVSFCVTPFIESFYVSGSTNASFTTKSILPNYFQGNSIYWLFNVNVTDKNYNPGPPSNDYLRQPIYLINFLDKYSGHSDQCAWHDLKKYFNQKTDFVLDLVGLHPYTQYEVSIQLCNELGCGNLSNSITIQTYSDAPSCEPTLLQMQNLSSTSMNITWNKLNSSCANIDLNQISYILICNRSQESLLINEKINTTTILLTNLNKYEQLCCKIAAFNINGTGPYSSQSCVFTNEDISDAPSFIYTNYTGNSKTIRVTWSLVLPLNSHGVITSYEICKRQLYMNGSTESIHCFKQLNSSICEFYLTRLRALSTYNISVAACNTAGCGKQISIVITTMPSAPDNAPKNFTAFFNKTEIQFNWECLQNTTDAWNDYKVPGFYQLSYGLVTSSVLENINFTTTNISSCQFVLENASSSYFYIAKITAFSVAAGPVSVTCIQNNLTKPLYMKPFISSFYVSGSSSAAFITSSFLPTFLRGTNTYYFFYINVTDKNYNPGLPPNEYLRVPVYLNYSLERYSVYSDQCAWGDLVNYFNQKTDFVLDLVGLHPYTQYDVSIQLCNELGCGDISNSVTIQTYSDVPNCEPTLLQMHNLSSTSMNVSWSKLNSSCANINLKQVIYTLICNRSKASMLIINQTDNTTVFLTSLNKYEQLCCKVAASNENGTGPYSNQSCAFTDEDIPDAPPIIFNSTDSYITITVKWLPVSKENSHGTITSYEICRKQLYKNNTVGTNYCFKQINGLILEFNFTNLDVASTHNISVAACNKIGCGKQISIVASSMQLMNANWSVWSIWSECSQSCNYGIRIRNRQCIIAIDRAPCIGSNLDNETCQLQKCSSFVLGQSGITDCNSICEARQLLCSNSFPKFYNDTSIFLDASPPIICSNTSTLSLYSTSRDPSFNSVDGTCLGYVNLPTYFPCKSDSDFIQQKMHRLCYCISKGDVGFSAWLEWSFCSETCGESSVMIRTRICNGNCTGASFQKKRCDVPVCPVNGGWSDWGPYASCNASCGYGVFIRTRACNNPPQFGGGTPCYGPQIDIRPECGAFPCPIDGGFSEWTEWSICDRPCGNGTSKRVRRCNNPVPAVNGKECSGNFTITRDCLMTPCIAVEVNLVQRTLEKWTWKMYSVMSYESQNFTIYFMNSVRALFDQQGLKGLTDIFVNKLAMGSVFVNYTLRFEYLYGQIVDYLDVINSTQKLMNILVTSTQYSSNDVPCPPPYNISVSLYKKFNVLISWSRDSCNNNEVWLYLYYKDVTNSSSIWEWKGVPSGNQSVILFDLAPFHVYNAYLLTASSNGNGLPSRVFILQTSGASPERPPANVSTKALSSTEIYIEWTDTLEQYRNGKILGYKIRYRVYLSSDPLKEVDAQYGFNAFILKALKPFTLYYVDVYSYNLFGAGPSIYSMCKTLEDAPSAPVPNIQVNDMQSSDWWSILWDSIPAEKVNGILLGYRLTYYMSYRSGEEIFGERIKYTIVFDPFTRYHKQTNLLNYAIYNFSIAGFTSAGNSPAYEYQARTCKCKEVLFANSFIKDPFVFLDVNKPSGDFVNLLKDMVVQSCGICNGYSSKLSKLYFDRTKFGGNPVKNSEFDLKLSISNDIDISFPIYGRNGYEVATNTSFMLLIQSPGIAAVQRDESNADVIFLKMILNVLSVWSFLLITCLIASLFGILVWFTDQFINPEQFIIGNAWKGPIIGFWFSFVTMTTIGYGDLTPRSFIAKLISIIWFIIGLTLNSIIIGFIVTNITSITLPPDFIMYDTEVAALQNSFEYKTAIRRNAKLERNYSDINTMMVDLQANKVNMVYIDIYSLLDYNKLFEKMQLKLAFIDSTNTGYGIVLSGSTTALLSDFKSFINDKCATIMKFAQALQPRLPVLVTENSQDNMSNLFTEKSPQYKKSLIFVGILISIIAFIGLCIDYIRCWRNNKIHNKPNCTDDINEVVSKFCTQFRIVTEQLTKKHQQEQLRLYDLKKRCFRIVK</sequence>
<feature type="domain" description="Fibronectin type-III" evidence="7">
    <location>
        <begin position="2967"/>
        <end position="3072"/>
    </location>
</feature>
<dbReference type="InterPro" id="IPR003961">
    <property type="entry name" value="FN3_dom"/>
</dbReference>
<evidence type="ECO:0000256" key="6">
    <source>
        <dbReference type="SAM" id="Phobius"/>
    </source>
</evidence>
<organism evidence="8 9">
    <name type="scientific">Hydra vulgaris</name>
    <name type="common">Hydra</name>
    <name type="synonym">Hydra attenuata</name>
    <dbReference type="NCBI Taxonomy" id="6087"/>
    <lineage>
        <taxon>Eukaryota</taxon>
        <taxon>Metazoa</taxon>
        <taxon>Cnidaria</taxon>
        <taxon>Hydrozoa</taxon>
        <taxon>Hydroidolina</taxon>
        <taxon>Anthoathecata</taxon>
        <taxon>Aplanulata</taxon>
        <taxon>Hydridae</taxon>
        <taxon>Hydra</taxon>
    </lineage>
</organism>
<evidence type="ECO:0000313" key="9">
    <source>
        <dbReference type="RefSeq" id="XP_065669656.1"/>
    </source>
</evidence>
<gene>
    <name evidence="9" type="primary">LOC105845853</name>
</gene>
<feature type="domain" description="Fibronectin type-III" evidence="7">
    <location>
        <begin position="2240"/>
        <end position="2343"/>
    </location>
</feature>
<dbReference type="PANTHER" id="PTHR22906">
    <property type="entry name" value="PROPERDIN"/>
    <property type="match status" value="1"/>
</dbReference>
<dbReference type="InterPro" id="IPR036116">
    <property type="entry name" value="FN3_sf"/>
</dbReference>
<evidence type="ECO:0000256" key="1">
    <source>
        <dbReference type="ARBA" id="ARBA00004613"/>
    </source>
</evidence>
<dbReference type="InterPro" id="IPR000884">
    <property type="entry name" value="TSP1_rpt"/>
</dbReference>
<dbReference type="Pfam" id="PF00090">
    <property type="entry name" value="TSP_1"/>
    <property type="match status" value="4"/>
</dbReference>
<dbReference type="Proteomes" id="UP001652625">
    <property type="component" value="Chromosome 12"/>
</dbReference>
<dbReference type="SMART" id="SM00060">
    <property type="entry name" value="FN3"/>
    <property type="match status" value="10"/>
</dbReference>
<feature type="transmembrane region" description="Helical" evidence="6">
    <location>
        <begin position="3264"/>
        <end position="3288"/>
    </location>
</feature>
<dbReference type="SUPFAM" id="SSF49265">
    <property type="entry name" value="Fibronectin type III"/>
    <property type="match status" value="7"/>
</dbReference>
<keyword evidence="6" id="KW-0472">Membrane</keyword>
<feature type="domain" description="Fibronectin type-III" evidence="7">
    <location>
        <begin position="2144"/>
        <end position="2238"/>
    </location>
</feature>
<dbReference type="PANTHER" id="PTHR22906:SF43">
    <property type="entry name" value="PROPERDIN"/>
    <property type="match status" value="1"/>
</dbReference>
<reference evidence="9" key="1">
    <citation type="submission" date="2025-08" db="UniProtKB">
        <authorList>
            <consortium name="RefSeq"/>
        </authorList>
    </citation>
    <scope>IDENTIFICATION</scope>
</reference>
<protein>
    <submittedName>
        <fullName evidence="9">Uncharacterized protein LOC105845853 isoform X3</fullName>
    </submittedName>
</protein>
<feature type="domain" description="Fibronectin type-III" evidence="7">
    <location>
        <begin position="2868"/>
        <end position="2963"/>
    </location>
</feature>
<dbReference type="Gene3D" id="2.20.100.10">
    <property type="entry name" value="Thrombospondin type-1 (TSP1) repeat"/>
    <property type="match status" value="4"/>
</dbReference>
<feature type="transmembrane region" description="Helical" evidence="6">
    <location>
        <begin position="3198"/>
        <end position="3220"/>
    </location>
</feature>
<feature type="domain" description="Fibronectin type-III" evidence="7">
    <location>
        <begin position="2770"/>
        <end position="2863"/>
    </location>
</feature>
<feature type="transmembrane region" description="Helical" evidence="6">
    <location>
        <begin position="3443"/>
        <end position="3463"/>
    </location>
</feature>
<dbReference type="Pfam" id="PF00041">
    <property type="entry name" value="fn3"/>
    <property type="match status" value="2"/>
</dbReference>